<dbReference type="Gene3D" id="3.30.1050.10">
    <property type="entry name" value="SCP2 sterol-binding domain"/>
    <property type="match status" value="1"/>
</dbReference>
<sequence>MELSLYVDAWAESAERTLALLSNLTDEAWSAPTGCPGWTVRDVAAHLAALESEISTTGRGGPTDVAVAGAELAAAYAEAGVRMRDDMTPAALVDELRIAVAVRRDVLATLPDDPRARAEDTPGGIGWSNEVLLRNRMVDMWVHEQDIRLAAGVPGGYDGSAAVLVVSGFLLALPYVLAKKLKADPGTRLVVETTGPVARTVTVEVGDDGRGRLHDGEHRNADARLSMSVDTFVALVAGRDVLQPRSLTWSGDSTLVGDLLAEIAVTP</sequence>
<dbReference type="EMBL" id="VDFR01000047">
    <property type="protein sequence ID" value="TNC47265.1"/>
    <property type="molecule type" value="Genomic_DNA"/>
</dbReference>
<dbReference type="InterPro" id="IPR017517">
    <property type="entry name" value="Maleyloyr_isom"/>
</dbReference>
<dbReference type="SUPFAM" id="SSF109854">
    <property type="entry name" value="DinB/YfiT-like putative metalloenzymes"/>
    <property type="match status" value="1"/>
</dbReference>
<feature type="domain" description="Mycothiol-dependent maleylpyruvate isomerase metal-binding" evidence="1">
    <location>
        <begin position="10"/>
        <end position="148"/>
    </location>
</feature>
<dbReference type="Proteomes" id="UP000306740">
    <property type="component" value="Unassembled WGS sequence"/>
</dbReference>
<dbReference type="NCBIfam" id="TIGR03083">
    <property type="entry name" value="maleylpyruvate isomerase family mycothiol-dependent enzyme"/>
    <property type="match status" value="1"/>
</dbReference>
<dbReference type="SUPFAM" id="SSF55718">
    <property type="entry name" value="SCP-like"/>
    <property type="match status" value="1"/>
</dbReference>
<dbReference type="GO" id="GO:0046872">
    <property type="term" value="F:metal ion binding"/>
    <property type="evidence" value="ECO:0007669"/>
    <property type="project" value="InterPro"/>
</dbReference>
<evidence type="ECO:0000259" key="1">
    <source>
        <dbReference type="Pfam" id="PF11716"/>
    </source>
</evidence>
<dbReference type="OrthoDB" id="154293at2"/>
<dbReference type="GO" id="GO:0016853">
    <property type="term" value="F:isomerase activity"/>
    <property type="evidence" value="ECO:0007669"/>
    <property type="project" value="UniProtKB-KW"/>
</dbReference>
<dbReference type="InterPro" id="IPR024344">
    <property type="entry name" value="MDMPI_metal-binding"/>
</dbReference>
<dbReference type="InterPro" id="IPR034660">
    <property type="entry name" value="DinB/YfiT-like"/>
</dbReference>
<dbReference type="EMBL" id="VDFR01000048">
    <property type="protein sequence ID" value="TNC47041.1"/>
    <property type="molecule type" value="Genomic_DNA"/>
</dbReference>
<protein>
    <submittedName>
        <fullName evidence="3">Maleylpyruvate isomerase family mycothiol-dependent enzyme</fullName>
    </submittedName>
</protein>
<proteinExistence type="predicted"/>
<comment type="caution">
    <text evidence="3">The sequence shown here is derived from an EMBL/GenBank/DDBJ whole genome shotgun (WGS) entry which is preliminary data.</text>
</comment>
<reference evidence="3 4" key="1">
    <citation type="submission" date="2019-05" db="EMBL/GenBank/DDBJ databases">
        <title>Mumia sp. nov., isolated from the intestinal contents of plateau pika (Ochotona curzoniae) in the Qinghai-Tibet plateau of China.</title>
        <authorList>
            <person name="Tian Z."/>
        </authorList>
    </citation>
    <scope>NUCLEOTIDE SEQUENCE [LARGE SCALE GENOMIC DNA]</scope>
    <source>
        <strain evidence="4">527</strain>
        <strain evidence="3">Z527</strain>
    </source>
</reference>
<dbReference type="AlphaFoldDB" id="A0A5C4MQR9"/>
<dbReference type="Pfam" id="PF11716">
    <property type="entry name" value="MDMPI_N"/>
    <property type="match status" value="1"/>
</dbReference>
<organism evidence="3 4">
    <name type="scientific">Mumia zhuanghuii</name>
    <dbReference type="NCBI Taxonomy" id="2585211"/>
    <lineage>
        <taxon>Bacteria</taxon>
        <taxon>Bacillati</taxon>
        <taxon>Actinomycetota</taxon>
        <taxon>Actinomycetes</taxon>
        <taxon>Propionibacteriales</taxon>
        <taxon>Nocardioidaceae</taxon>
        <taxon>Mumia</taxon>
    </lineage>
</organism>
<dbReference type="InterPro" id="IPR036527">
    <property type="entry name" value="SCP2_sterol-bd_dom_sf"/>
</dbReference>
<evidence type="ECO:0000313" key="3">
    <source>
        <dbReference type="EMBL" id="TNC47265.1"/>
    </source>
</evidence>
<keyword evidence="3" id="KW-0670">Pyruvate</keyword>
<evidence type="ECO:0000313" key="4">
    <source>
        <dbReference type="Proteomes" id="UP000306740"/>
    </source>
</evidence>
<gene>
    <name evidence="3" type="ORF">FHE65_10285</name>
    <name evidence="2" type="ORF">FHE65_10465</name>
</gene>
<dbReference type="Gene3D" id="1.20.120.450">
    <property type="entry name" value="dinb family like domain"/>
    <property type="match status" value="1"/>
</dbReference>
<keyword evidence="3" id="KW-0413">Isomerase</keyword>
<dbReference type="RefSeq" id="WP_139105803.1">
    <property type="nucleotide sequence ID" value="NZ_VDFR01000047.1"/>
</dbReference>
<accession>A0A5C4MQR9</accession>
<name>A0A5C4MQR9_9ACTN</name>
<evidence type="ECO:0000313" key="2">
    <source>
        <dbReference type="EMBL" id="TNC47041.1"/>
    </source>
</evidence>